<evidence type="ECO:0000256" key="1">
    <source>
        <dbReference type="SAM" id="MobiDB-lite"/>
    </source>
</evidence>
<keyword evidence="3" id="KW-1185">Reference proteome</keyword>
<organism evidence="2 3">
    <name type="scientific">Longimicrobium terrae</name>
    <dbReference type="NCBI Taxonomy" id="1639882"/>
    <lineage>
        <taxon>Bacteria</taxon>
        <taxon>Pseudomonadati</taxon>
        <taxon>Gemmatimonadota</taxon>
        <taxon>Longimicrobiia</taxon>
        <taxon>Longimicrobiales</taxon>
        <taxon>Longimicrobiaceae</taxon>
        <taxon>Longimicrobium</taxon>
    </lineage>
</organism>
<gene>
    <name evidence="2" type="ORF">HNQ61_003256</name>
</gene>
<feature type="compositionally biased region" description="Basic and acidic residues" evidence="1">
    <location>
        <begin position="36"/>
        <end position="46"/>
    </location>
</feature>
<sequence length="67" mass="7170">MSVKNKAAYQEAYQRAVEGKSGRSIGTLLTGLFEDHYSRESREQGTRDGLAARESLAGQPAAGTPQA</sequence>
<reference evidence="2 3" key="1">
    <citation type="submission" date="2020-08" db="EMBL/GenBank/DDBJ databases">
        <title>Genomic Encyclopedia of Type Strains, Phase IV (KMG-IV): sequencing the most valuable type-strain genomes for metagenomic binning, comparative biology and taxonomic classification.</title>
        <authorList>
            <person name="Goeker M."/>
        </authorList>
    </citation>
    <scope>NUCLEOTIDE SEQUENCE [LARGE SCALE GENOMIC DNA]</scope>
    <source>
        <strain evidence="2 3">DSM 29007</strain>
    </source>
</reference>
<evidence type="ECO:0000313" key="2">
    <source>
        <dbReference type="EMBL" id="MBB6071628.1"/>
    </source>
</evidence>
<comment type="caution">
    <text evidence="2">The sequence shown here is derived from an EMBL/GenBank/DDBJ whole genome shotgun (WGS) entry which is preliminary data.</text>
</comment>
<feature type="region of interest" description="Disordered" evidence="1">
    <location>
        <begin position="1"/>
        <end position="20"/>
    </location>
</feature>
<evidence type="ECO:0000313" key="3">
    <source>
        <dbReference type="Proteomes" id="UP000582837"/>
    </source>
</evidence>
<protein>
    <submittedName>
        <fullName evidence="2">Uncharacterized protein</fullName>
    </submittedName>
</protein>
<feature type="region of interest" description="Disordered" evidence="1">
    <location>
        <begin position="36"/>
        <end position="67"/>
    </location>
</feature>
<name>A0A841H0Y5_9BACT</name>
<dbReference type="AlphaFoldDB" id="A0A841H0Y5"/>
<proteinExistence type="predicted"/>
<dbReference type="EMBL" id="JACHIA010000009">
    <property type="protein sequence ID" value="MBB6071628.1"/>
    <property type="molecule type" value="Genomic_DNA"/>
</dbReference>
<dbReference type="RefSeq" id="WP_170034884.1">
    <property type="nucleotide sequence ID" value="NZ_JABDTL010000001.1"/>
</dbReference>
<dbReference type="Proteomes" id="UP000582837">
    <property type="component" value="Unassembled WGS sequence"/>
</dbReference>
<accession>A0A841H0Y5</accession>